<feature type="domain" description="HEPN" evidence="1">
    <location>
        <begin position="14"/>
        <end position="123"/>
    </location>
</feature>
<sequence>MEIKEKDELQKAWLKSAKEDFQIAKDLVGMKHYQWALFLCHIAIEKVLKANYIKIKDQYPPPIHKLAKLATDCKIVLTEVQINELKEMTTFHIEARYDVIKDKLYKKATKEFTLKYFEITKELLNYFISLI</sequence>
<proteinExistence type="predicted"/>
<dbReference type="SMART" id="SM00748">
    <property type="entry name" value="HEPN"/>
    <property type="match status" value="1"/>
</dbReference>
<dbReference type="SUPFAM" id="SSF81593">
    <property type="entry name" value="Nucleotidyltransferase substrate binding subunit/domain"/>
    <property type="match status" value="1"/>
</dbReference>
<comment type="caution">
    <text evidence="2">The sequence shown here is derived from an EMBL/GenBank/DDBJ whole genome shotgun (WGS) entry which is preliminary data.</text>
</comment>
<organism evidence="2 3">
    <name type="scientific">Candidatus Roizmanbacteria bacterium CG_4_9_14_3_um_filter_33_18</name>
    <dbReference type="NCBI Taxonomy" id="1974841"/>
    <lineage>
        <taxon>Bacteria</taxon>
        <taxon>Candidatus Roizmaniibacteriota</taxon>
    </lineage>
</organism>
<dbReference type="Proteomes" id="UP000229647">
    <property type="component" value="Unassembled WGS sequence"/>
</dbReference>
<dbReference type="InterPro" id="IPR007842">
    <property type="entry name" value="HEPN_dom"/>
</dbReference>
<evidence type="ECO:0000259" key="1">
    <source>
        <dbReference type="PROSITE" id="PS50910"/>
    </source>
</evidence>
<keyword evidence="2" id="KW-0238">DNA-binding</keyword>
<accession>A0A2M7XXG8</accession>
<evidence type="ECO:0000313" key="3">
    <source>
        <dbReference type="Proteomes" id="UP000229647"/>
    </source>
</evidence>
<dbReference type="GO" id="GO:0003677">
    <property type="term" value="F:DNA binding"/>
    <property type="evidence" value="ECO:0007669"/>
    <property type="project" value="UniProtKB-KW"/>
</dbReference>
<dbReference type="Gene3D" id="1.20.120.330">
    <property type="entry name" value="Nucleotidyltransferases domain 2"/>
    <property type="match status" value="1"/>
</dbReference>
<dbReference type="Pfam" id="PF05168">
    <property type="entry name" value="HEPN"/>
    <property type="match status" value="1"/>
</dbReference>
<gene>
    <name evidence="2" type="ORF">CO165_03645</name>
</gene>
<dbReference type="PROSITE" id="PS50910">
    <property type="entry name" value="HEPN"/>
    <property type="match status" value="1"/>
</dbReference>
<evidence type="ECO:0000313" key="2">
    <source>
        <dbReference type="EMBL" id="PJA55423.1"/>
    </source>
</evidence>
<dbReference type="AlphaFoldDB" id="A0A2M7XXG8"/>
<protein>
    <submittedName>
        <fullName evidence="2">DNA-binding protein</fullName>
    </submittedName>
</protein>
<reference evidence="3" key="1">
    <citation type="submission" date="2017-09" db="EMBL/GenBank/DDBJ databases">
        <title>Depth-based differentiation of microbial function through sediment-hosted aquifers and enrichment of novel symbionts in the deep terrestrial subsurface.</title>
        <authorList>
            <person name="Probst A.J."/>
            <person name="Ladd B."/>
            <person name="Jarett J.K."/>
            <person name="Geller-Mcgrath D.E."/>
            <person name="Sieber C.M.K."/>
            <person name="Emerson J.B."/>
            <person name="Anantharaman K."/>
            <person name="Thomas B.C."/>
            <person name="Malmstrom R."/>
            <person name="Stieglmeier M."/>
            <person name="Klingl A."/>
            <person name="Woyke T."/>
            <person name="Ryan C.M."/>
            <person name="Banfield J.F."/>
        </authorList>
    </citation>
    <scope>NUCLEOTIDE SEQUENCE [LARGE SCALE GENOMIC DNA]</scope>
</reference>
<name>A0A2M7XXG8_9BACT</name>
<dbReference type="EMBL" id="PFWL01000153">
    <property type="protein sequence ID" value="PJA55423.1"/>
    <property type="molecule type" value="Genomic_DNA"/>
</dbReference>